<dbReference type="PANTHER" id="PTHR30348">
    <property type="entry name" value="UNCHARACTERIZED PROTEIN YECE"/>
    <property type="match status" value="1"/>
</dbReference>
<evidence type="ECO:0000313" key="1">
    <source>
        <dbReference type="EMBL" id="QSW89253.1"/>
    </source>
</evidence>
<organism evidence="1 2">
    <name type="scientific">Flavobacterium endoglycinae</name>
    <dbReference type="NCBI Taxonomy" id="2816357"/>
    <lineage>
        <taxon>Bacteria</taxon>
        <taxon>Pseudomonadati</taxon>
        <taxon>Bacteroidota</taxon>
        <taxon>Flavobacteriia</taxon>
        <taxon>Flavobacteriales</taxon>
        <taxon>Flavobacteriaceae</taxon>
        <taxon>Flavobacterium</taxon>
    </lineage>
</organism>
<sequence length="249" mass="29500">MKNHSIHIGTSGWAYKHWRNTFYPENVKVKDQFSYYIDNFNSVEINNTFYGMPSDATFQNWESQVPEDFVYVIKANRFITHMKKLHDPEDSMLIFMEKVKFLEKKLGAVLFQLPPSLKVDLRLLEDFLMALSPKNRYVFEFRNSSWYLPEVYQLLEKYNCAFCIYELAGHISPIKVTADFVYVRLHGPTAVKYQGSYSDETLKEWADQCIKWLETKDVFIFFDNDEKGYAAFNALHLKKTIEIMQHSEK</sequence>
<gene>
    <name evidence="1" type="ORF">J0383_00205</name>
</gene>
<reference evidence="1 2" key="1">
    <citation type="submission" date="2021-03" db="EMBL/GenBank/DDBJ databases">
        <title>Flavobacterium kribbensis sp. nov, an endophytic bacteria, isolated from soybean.</title>
        <authorList>
            <person name="Lee J."/>
            <person name="Seo J."/>
        </authorList>
    </citation>
    <scope>NUCLEOTIDE SEQUENCE [LARGE SCALE GENOMIC DNA]</scope>
    <source>
        <strain evidence="1 2">BB8</strain>
    </source>
</reference>
<dbReference type="EMBL" id="CP071448">
    <property type="protein sequence ID" value="QSW89253.1"/>
    <property type="molecule type" value="Genomic_DNA"/>
</dbReference>
<keyword evidence="2" id="KW-1185">Reference proteome</keyword>
<dbReference type="Gene3D" id="3.20.20.410">
    <property type="entry name" value="Protein of unknown function UPF0759"/>
    <property type="match status" value="1"/>
</dbReference>
<dbReference type="SUPFAM" id="SSF117396">
    <property type="entry name" value="TM1631-like"/>
    <property type="match status" value="1"/>
</dbReference>
<dbReference type="Pfam" id="PF01904">
    <property type="entry name" value="DUF72"/>
    <property type="match status" value="1"/>
</dbReference>
<proteinExistence type="predicted"/>
<dbReference type="PANTHER" id="PTHR30348:SF4">
    <property type="entry name" value="DUF72 DOMAIN-CONTAINING PROTEIN"/>
    <property type="match status" value="1"/>
</dbReference>
<name>A0ABX7QF91_9FLAO</name>
<dbReference type="RefSeq" id="WP_207296447.1">
    <property type="nucleotide sequence ID" value="NZ_CP071448.1"/>
</dbReference>
<dbReference type="Proteomes" id="UP000663440">
    <property type="component" value="Chromosome"/>
</dbReference>
<dbReference type="InterPro" id="IPR002763">
    <property type="entry name" value="DUF72"/>
</dbReference>
<protein>
    <submittedName>
        <fullName evidence="1">DUF72 domain-containing protein</fullName>
    </submittedName>
</protein>
<dbReference type="InterPro" id="IPR036520">
    <property type="entry name" value="UPF0759_sf"/>
</dbReference>
<accession>A0ABX7QF91</accession>
<evidence type="ECO:0000313" key="2">
    <source>
        <dbReference type="Proteomes" id="UP000663440"/>
    </source>
</evidence>